<feature type="domain" description="Topo IIA-type catalytic" evidence="11">
    <location>
        <begin position="1"/>
        <end position="190"/>
    </location>
</feature>
<evidence type="ECO:0000256" key="1">
    <source>
        <dbReference type="ARBA" id="ARBA00000185"/>
    </source>
</evidence>
<feature type="region of interest" description="Disordered" evidence="10">
    <location>
        <begin position="211"/>
        <end position="274"/>
    </location>
</feature>
<dbReference type="GO" id="GO:0003677">
    <property type="term" value="F:DNA binding"/>
    <property type="evidence" value="ECO:0007669"/>
    <property type="project" value="UniProtKB-UniRule"/>
</dbReference>
<evidence type="ECO:0000313" key="13">
    <source>
        <dbReference type="Proteomes" id="UP000274822"/>
    </source>
</evidence>
<dbReference type="EMBL" id="RBNJ01017289">
    <property type="protein sequence ID" value="RUS24113.1"/>
    <property type="molecule type" value="Genomic_DNA"/>
</dbReference>
<comment type="catalytic activity">
    <reaction evidence="1">
        <text>ATP-dependent breakage, passage and rejoining of double-stranded DNA.</text>
        <dbReference type="EC" id="5.6.2.2"/>
    </reaction>
</comment>
<dbReference type="Proteomes" id="UP000274822">
    <property type="component" value="Unassembled WGS sequence"/>
</dbReference>
<dbReference type="GO" id="GO:0000819">
    <property type="term" value="P:sister chromatid segregation"/>
    <property type="evidence" value="ECO:0007669"/>
    <property type="project" value="TreeGrafter"/>
</dbReference>
<keyword evidence="7 9" id="KW-0238">DNA-binding</keyword>
<evidence type="ECO:0000313" key="12">
    <source>
        <dbReference type="EMBL" id="RUS24113.1"/>
    </source>
</evidence>
<dbReference type="Pfam" id="PF00521">
    <property type="entry name" value="DNA_topoisoIV"/>
    <property type="match status" value="1"/>
</dbReference>
<dbReference type="GO" id="GO:0006265">
    <property type="term" value="P:DNA topological change"/>
    <property type="evidence" value="ECO:0007669"/>
    <property type="project" value="InterPro"/>
</dbReference>
<feature type="region of interest" description="Disordered" evidence="10">
    <location>
        <begin position="545"/>
        <end position="564"/>
    </location>
</feature>
<feature type="region of interest" description="Disordered" evidence="10">
    <location>
        <begin position="411"/>
        <end position="531"/>
    </location>
</feature>
<feature type="compositionally biased region" description="Low complexity" evidence="10">
    <location>
        <begin position="485"/>
        <end position="506"/>
    </location>
</feature>
<comment type="caution">
    <text evidence="12">The sequence shown here is derived from an EMBL/GenBank/DDBJ whole genome shotgun (WGS) entry which is preliminary data.</text>
</comment>
<evidence type="ECO:0000256" key="8">
    <source>
        <dbReference type="ARBA" id="ARBA00023235"/>
    </source>
</evidence>
<reference evidence="12 13" key="1">
    <citation type="journal article" date="2018" name="New Phytol.">
        <title>Phylogenomics of Endogonaceae and evolution of mycorrhizas within Mucoromycota.</title>
        <authorList>
            <person name="Chang Y."/>
            <person name="Desiro A."/>
            <person name="Na H."/>
            <person name="Sandor L."/>
            <person name="Lipzen A."/>
            <person name="Clum A."/>
            <person name="Barry K."/>
            <person name="Grigoriev I.V."/>
            <person name="Martin F.M."/>
            <person name="Stajich J.E."/>
            <person name="Smith M.E."/>
            <person name="Bonito G."/>
            <person name="Spatafora J.W."/>
        </authorList>
    </citation>
    <scope>NUCLEOTIDE SEQUENCE [LARGE SCALE GENOMIC DNA]</scope>
    <source>
        <strain evidence="12 13">AD002</strain>
    </source>
</reference>
<dbReference type="GO" id="GO:0000712">
    <property type="term" value="P:resolution of meiotic recombination intermediates"/>
    <property type="evidence" value="ECO:0007669"/>
    <property type="project" value="TreeGrafter"/>
</dbReference>
<feature type="compositionally biased region" description="Acidic residues" evidence="10">
    <location>
        <begin position="230"/>
        <end position="245"/>
    </location>
</feature>
<keyword evidence="4" id="KW-0547">Nucleotide-binding</keyword>
<dbReference type="GO" id="GO:0003918">
    <property type="term" value="F:DNA topoisomerase type II (double strand cut, ATP-hydrolyzing) activity"/>
    <property type="evidence" value="ECO:0007669"/>
    <property type="project" value="UniProtKB-EC"/>
</dbReference>
<dbReference type="InterPro" id="IPR013757">
    <property type="entry name" value="Topo_IIA_A_a_sf"/>
</dbReference>
<keyword evidence="8 12" id="KW-0413">Isomerase</keyword>
<organism evidence="12 13">
    <name type="scientific">Jimgerdemannia flammicorona</name>
    <dbReference type="NCBI Taxonomy" id="994334"/>
    <lineage>
        <taxon>Eukaryota</taxon>
        <taxon>Fungi</taxon>
        <taxon>Fungi incertae sedis</taxon>
        <taxon>Mucoromycota</taxon>
        <taxon>Mucoromycotina</taxon>
        <taxon>Endogonomycetes</taxon>
        <taxon>Endogonales</taxon>
        <taxon>Endogonaceae</taxon>
        <taxon>Jimgerdemannia</taxon>
    </lineage>
</organism>
<protein>
    <recommendedName>
        <fullName evidence="3">DNA topoisomerase (ATP-hydrolyzing)</fullName>
        <ecNumber evidence="3">5.6.2.2</ecNumber>
    </recommendedName>
</protein>
<evidence type="ECO:0000256" key="6">
    <source>
        <dbReference type="ARBA" id="ARBA00023029"/>
    </source>
</evidence>
<dbReference type="EC" id="5.6.2.2" evidence="3"/>
<keyword evidence="6" id="KW-0799">Topoisomerase</keyword>
<feature type="region of interest" description="Disordered" evidence="10">
    <location>
        <begin position="115"/>
        <end position="135"/>
    </location>
</feature>
<evidence type="ECO:0000259" key="11">
    <source>
        <dbReference type="PROSITE" id="PS52040"/>
    </source>
</evidence>
<dbReference type="InterPro" id="IPR050634">
    <property type="entry name" value="DNA_Topoisomerase_II"/>
</dbReference>
<sequence length="564" mass="63450">MDEDQIRKAEEEGLAKRFKMTSQISTSNMVCFDMEGRIRKYSSAESILTDFYDLRLSYYQKRKENMANNLKNEWDKCDNRVRFIRMIIEGKLVIQNRKKKDILIDLKAKGFNPHYPKKDAKKEDDEDNEEAPVEVAKEGSDHGYDYLLSMPIWNLTIEKVEKLIQERNAKDAELKEHLKKSPKELWSKDLDNFIKEWENILLKYEKRLPKGKATSKGKTGPVRRKLKDASDEDDDFSTQGDDDDFAPTKSKAASRAAVASKSAAAKEKKIPAAKKDGLKGVSTVPATKQTSITSFAKKVETVAKPPPQYDEIDSDDSLEMSFADKLDELKKAKLNPKQDLVHPRSPVTKMKAEDEGMDSPAHKKKRTFNVDLLSDQLSDVNFNDEERPKPGVNLPVRSLTKMFSEIESKPEVGKMKQVTTKKTVVKSKSKQLIIPESDDEDVVDVTTKSRSKSIPKEASDDDDSQWDIPAPLPVKVKPGKKEPTKASATVTAKASAKSKKAATPVSSDDDESVDERTLAIEPRASRPVRAAARAAVNKSQYVEFSDGDQVDDVSVDTSEFESDY</sequence>
<feature type="compositionally biased region" description="Basic residues" evidence="10">
    <location>
        <begin position="211"/>
        <end position="226"/>
    </location>
</feature>
<dbReference type="PANTHER" id="PTHR10169:SF38">
    <property type="entry name" value="DNA TOPOISOMERASE 2"/>
    <property type="match status" value="1"/>
</dbReference>
<evidence type="ECO:0000256" key="9">
    <source>
        <dbReference type="PROSITE-ProRule" id="PRU01384"/>
    </source>
</evidence>
<keyword evidence="5" id="KW-0067">ATP-binding</keyword>
<dbReference type="GO" id="GO:0005634">
    <property type="term" value="C:nucleus"/>
    <property type="evidence" value="ECO:0007669"/>
    <property type="project" value="TreeGrafter"/>
</dbReference>
<dbReference type="GO" id="GO:0005524">
    <property type="term" value="F:ATP binding"/>
    <property type="evidence" value="ECO:0007669"/>
    <property type="project" value="UniProtKB-KW"/>
</dbReference>
<evidence type="ECO:0000256" key="10">
    <source>
        <dbReference type="SAM" id="MobiDB-lite"/>
    </source>
</evidence>
<evidence type="ECO:0000256" key="3">
    <source>
        <dbReference type="ARBA" id="ARBA00012895"/>
    </source>
</evidence>
<evidence type="ECO:0000256" key="2">
    <source>
        <dbReference type="ARBA" id="ARBA00001946"/>
    </source>
</evidence>
<dbReference type="Gene3D" id="1.10.268.10">
    <property type="entry name" value="Topoisomerase, domain 3"/>
    <property type="match status" value="1"/>
</dbReference>
<dbReference type="AlphaFoldDB" id="A0A433Q2R7"/>
<feature type="compositionally biased region" description="Low complexity" evidence="10">
    <location>
        <begin position="249"/>
        <end position="263"/>
    </location>
</feature>
<accession>A0A433Q2R7</accession>
<dbReference type="InterPro" id="IPR013760">
    <property type="entry name" value="Topo_IIA-like_dom_sf"/>
</dbReference>
<feature type="compositionally biased region" description="Basic and acidic residues" evidence="10">
    <location>
        <begin position="264"/>
        <end position="274"/>
    </location>
</feature>
<keyword evidence="13" id="KW-1185">Reference proteome</keyword>
<evidence type="ECO:0000256" key="5">
    <source>
        <dbReference type="ARBA" id="ARBA00022840"/>
    </source>
</evidence>
<gene>
    <name evidence="12" type="ORF">BC938DRAFT_474099</name>
</gene>
<comment type="cofactor">
    <cofactor evidence="2">
        <name>Mg(2+)</name>
        <dbReference type="ChEBI" id="CHEBI:18420"/>
    </cofactor>
</comment>
<dbReference type="SUPFAM" id="SSF56719">
    <property type="entry name" value="Type II DNA topoisomerase"/>
    <property type="match status" value="1"/>
</dbReference>
<evidence type="ECO:0000256" key="7">
    <source>
        <dbReference type="ARBA" id="ARBA00023125"/>
    </source>
</evidence>
<dbReference type="InterPro" id="IPR002205">
    <property type="entry name" value="Topo_IIA_dom_A"/>
</dbReference>
<proteinExistence type="predicted"/>
<evidence type="ECO:0000256" key="4">
    <source>
        <dbReference type="ARBA" id="ARBA00022741"/>
    </source>
</evidence>
<feature type="region of interest" description="Disordered" evidence="10">
    <location>
        <begin position="333"/>
        <end position="369"/>
    </location>
</feature>
<name>A0A433Q2R7_9FUNG</name>
<dbReference type="PANTHER" id="PTHR10169">
    <property type="entry name" value="DNA TOPOISOMERASE/GYRASE"/>
    <property type="match status" value="1"/>
</dbReference>
<comment type="caution">
    <text evidence="9">Lacks conserved residue(s) required for the propagation of feature annotation.</text>
</comment>
<dbReference type="PROSITE" id="PS52040">
    <property type="entry name" value="TOPO_IIA"/>
    <property type="match status" value="1"/>
</dbReference>